<dbReference type="EMBL" id="HBHK01021157">
    <property type="protein sequence ID" value="CAD9698202.1"/>
    <property type="molecule type" value="Transcribed_RNA"/>
</dbReference>
<name>A0A7S2SF20_9STRA</name>
<evidence type="ECO:0000313" key="1">
    <source>
        <dbReference type="EMBL" id="CAD9698202.1"/>
    </source>
</evidence>
<protein>
    <submittedName>
        <fullName evidence="1">Uncharacterized protein</fullName>
    </submittedName>
</protein>
<accession>A0A7S2SF20</accession>
<reference evidence="1" key="1">
    <citation type="submission" date="2021-01" db="EMBL/GenBank/DDBJ databases">
        <authorList>
            <person name="Corre E."/>
            <person name="Pelletier E."/>
            <person name="Niang G."/>
            <person name="Scheremetjew M."/>
            <person name="Finn R."/>
            <person name="Kale V."/>
            <person name="Holt S."/>
            <person name="Cochrane G."/>
            <person name="Meng A."/>
            <person name="Brown T."/>
            <person name="Cohen L."/>
        </authorList>
    </citation>
    <scope>NUCLEOTIDE SEQUENCE</scope>
    <source>
        <strain evidence="1">NY070348D</strain>
    </source>
</reference>
<gene>
    <name evidence="1" type="ORF">QSP1433_LOCUS13487</name>
</gene>
<proteinExistence type="predicted"/>
<dbReference type="AlphaFoldDB" id="A0A7S2SF20"/>
<sequence length="148" mass="16519">MSCPVGPERAKETSSNAHVLSDLRLDDACRARAESLLLRYNKLLPDCKWPLRRLNHCQYKVSTEQGGDDHCVKEANCYLACNRQHTQVIKSVYASCGDCLEGHRPSAEYRFAHCVKTSGDAQGCIVQLEKFIACAESNVETLLKNKTS</sequence>
<organism evidence="1">
    <name type="scientific">Mucochytrium quahogii</name>
    <dbReference type="NCBI Taxonomy" id="96639"/>
    <lineage>
        <taxon>Eukaryota</taxon>
        <taxon>Sar</taxon>
        <taxon>Stramenopiles</taxon>
        <taxon>Bigyra</taxon>
        <taxon>Labyrinthulomycetes</taxon>
        <taxon>Thraustochytrida</taxon>
        <taxon>Thraustochytriidae</taxon>
        <taxon>Mucochytrium</taxon>
    </lineage>
</organism>